<evidence type="ECO:0000256" key="1">
    <source>
        <dbReference type="ARBA" id="ARBA00004141"/>
    </source>
</evidence>
<dbReference type="AlphaFoldDB" id="A0A1V6UUD8"/>
<dbReference type="InterPro" id="IPR049326">
    <property type="entry name" value="Rhodopsin_dom_fungi"/>
</dbReference>
<feature type="transmembrane region" description="Helical" evidence="7">
    <location>
        <begin position="128"/>
        <end position="156"/>
    </location>
</feature>
<dbReference type="EMBL" id="MDDG01000004">
    <property type="protein sequence ID" value="OQE42051.1"/>
    <property type="molecule type" value="Genomic_DNA"/>
</dbReference>
<dbReference type="PANTHER" id="PTHR33048:SF161">
    <property type="entry name" value="INTEGRAL MEMBRANE PROTEIN"/>
    <property type="match status" value="1"/>
</dbReference>
<evidence type="ECO:0000256" key="3">
    <source>
        <dbReference type="ARBA" id="ARBA00022989"/>
    </source>
</evidence>
<sequence>MGNYGLKAKAGREIVVVMLVLGAISLSSTILRIVSRRMRSIRLGLDDYCMMGATLLIMTCTVVVILMVTMGGVGLHATTGEVAFTDIEFNLKMIIACQVLYGIGLALVKTSMIVLYQKLFGTKASMRIAIYVTGAVVWGWGLSIVLESFLICHPVAFNWNPTLPGGGCGNRNAAFVVAGVLNMVTDLIVMILPIPYIWKLQLRVGRKIGLSVAFSLGLFVSAISMVRVVSLMNIDFNDLTYTLPIPLMWSVIEQQLALVAANLPLLRRVFSEVFPKSWLGSLSRGTGTPSGELSAKKPSVQEYTLTRMDAGANQSEITSDSPKAAAHNIQTRWSDDDGQSDTELTVNAMPPDGIQIWKDFRVDSTRHLDLTSDRK</sequence>
<feature type="transmembrane region" description="Helical" evidence="7">
    <location>
        <begin position="210"/>
        <end position="234"/>
    </location>
</feature>
<dbReference type="PANTHER" id="PTHR33048">
    <property type="entry name" value="PTH11-LIKE INTEGRAL MEMBRANE PROTEIN (AFU_ORTHOLOGUE AFUA_5G11245)"/>
    <property type="match status" value="1"/>
</dbReference>
<feature type="transmembrane region" description="Helical" evidence="7">
    <location>
        <begin position="176"/>
        <end position="198"/>
    </location>
</feature>
<keyword evidence="4 7" id="KW-0472">Membrane</keyword>
<organism evidence="9 10">
    <name type="scientific">Penicillium coprophilum</name>
    <dbReference type="NCBI Taxonomy" id="36646"/>
    <lineage>
        <taxon>Eukaryota</taxon>
        <taxon>Fungi</taxon>
        <taxon>Dikarya</taxon>
        <taxon>Ascomycota</taxon>
        <taxon>Pezizomycotina</taxon>
        <taxon>Eurotiomycetes</taxon>
        <taxon>Eurotiomycetidae</taxon>
        <taxon>Eurotiales</taxon>
        <taxon>Aspergillaceae</taxon>
        <taxon>Penicillium</taxon>
    </lineage>
</organism>
<name>A0A1V6UUD8_9EURO</name>
<evidence type="ECO:0000256" key="4">
    <source>
        <dbReference type="ARBA" id="ARBA00023136"/>
    </source>
</evidence>
<dbReference type="STRING" id="36646.A0A1V6UUD8"/>
<protein>
    <recommendedName>
        <fullName evidence="8">Rhodopsin domain-containing protein</fullName>
    </recommendedName>
</protein>
<comment type="subcellular location">
    <subcellularLocation>
        <location evidence="1">Membrane</location>
        <topology evidence="1">Multi-pass membrane protein</topology>
    </subcellularLocation>
</comment>
<evidence type="ECO:0000256" key="6">
    <source>
        <dbReference type="SAM" id="MobiDB-lite"/>
    </source>
</evidence>
<proteinExistence type="inferred from homology"/>
<dbReference type="Pfam" id="PF20684">
    <property type="entry name" value="Fung_rhodopsin"/>
    <property type="match status" value="1"/>
</dbReference>
<comment type="caution">
    <text evidence="9">The sequence shown here is derived from an EMBL/GenBank/DDBJ whole genome shotgun (WGS) entry which is preliminary data.</text>
</comment>
<keyword evidence="2 7" id="KW-0812">Transmembrane</keyword>
<evidence type="ECO:0000256" key="7">
    <source>
        <dbReference type="SAM" id="Phobius"/>
    </source>
</evidence>
<gene>
    <name evidence="9" type="ORF">PENCOP_c004G03301</name>
</gene>
<dbReference type="Proteomes" id="UP000191500">
    <property type="component" value="Unassembled WGS sequence"/>
</dbReference>
<keyword evidence="3 7" id="KW-1133">Transmembrane helix</keyword>
<evidence type="ECO:0000256" key="5">
    <source>
        <dbReference type="ARBA" id="ARBA00038359"/>
    </source>
</evidence>
<accession>A0A1V6UUD8</accession>
<evidence type="ECO:0000259" key="8">
    <source>
        <dbReference type="Pfam" id="PF20684"/>
    </source>
</evidence>
<evidence type="ECO:0000313" key="9">
    <source>
        <dbReference type="EMBL" id="OQE42051.1"/>
    </source>
</evidence>
<dbReference type="GO" id="GO:0016020">
    <property type="term" value="C:membrane"/>
    <property type="evidence" value="ECO:0007669"/>
    <property type="project" value="UniProtKB-SubCell"/>
</dbReference>
<keyword evidence="10" id="KW-1185">Reference proteome</keyword>
<feature type="region of interest" description="Disordered" evidence="6">
    <location>
        <begin position="313"/>
        <end position="347"/>
    </location>
</feature>
<dbReference type="InterPro" id="IPR052337">
    <property type="entry name" value="SAT4-like"/>
</dbReference>
<feature type="transmembrane region" description="Helical" evidence="7">
    <location>
        <begin position="14"/>
        <end position="34"/>
    </location>
</feature>
<feature type="transmembrane region" description="Helical" evidence="7">
    <location>
        <begin position="93"/>
        <end position="116"/>
    </location>
</feature>
<evidence type="ECO:0000313" key="10">
    <source>
        <dbReference type="Proteomes" id="UP000191500"/>
    </source>
</evidence>
<evidence type="ECO:0000256" key="2">
    <source>
        <dbReference type="ARBA" id="ARBA00022692"/>
    </source>
</evidence>
<feature type="transmembrane region" description="Helical" evidence="7">
    <location>
        <begin position="55"/>
        <end position="73"/>
    </location>
</feature>
<reference evidence="10" key="1">
    <citation type="journal article" date="2017" name="Nat. Microbiol.">
        <title>Global analysis of biosynthetic gene clusters reveals vast potential of secondary metabolite production in Penicillium species.</title>
        <authorList>
            <person name="Nielsen J.C."/>
            <person name="Grijseels S."/>
            <person name="Prigent S."/>
            <person name="Ji B."/>
            <person name="Dainat J."/>
            <person name="Nielsen K.F."/>
            <person name="Frisvad J.C."/>
            <person name="Workman M."/>
            <person name="Nielsen J."/>
        </authorList>
    </citation>
    <scope>NUCLEOTIDE SEQUENCE [LARGE SCALE GENOMIC DNA]</scope>
    <source>
        <strain evidence="10">IBT 31321</strain>
    </source>
</reference>
<feature type="domain" description="Rhodopsin" evidence="8">
    <location>
        <begin position="31"/>
        <end position="271"/>
    </location>
</feature>
<comment type="similarity">
    <text evidence="5">Belongs to the SAT4 family.</text>
</comment>